<sequence>MRCTVCQQDYKQSDIIDNYFVKDTSDATSTSDEKAAQVCTSCEDNAGTIGFCVECGEWLCKTCVEAHQRVKITKDHKIHTKEDADAASGKKAEPEGADQEPLKLFCETCDTLTCRDCQLLEHKEHRYQFLEEAFQNQKGLIESSMAKLQEKKSYVHYSVCQVQNRLKEAGETQKKVEHEIKIAVFTLINEINKKGKSLLQQLDSVTKERNVRLVSQQKDTTQLAQQIHHVLSFCQWAISTGSSTALLYSKRLQS</sequence>
<evidence type="ECO:0000313" key="2">
    <source>
        <dbReference type="Proteomes" id="UP001057452"/>
    </source>
</evidence>
<name>A0ACB9XC08_CHAAC</name>
<accession>A0ACB9XC08</accession>
<evidence type="ECO:0000313" key="1">
    <source>
        <dbReference type="EMBL" id="KAI4824405.1"/>
    </source>
</evidence>
<dbReference type="Proteomes" id="UP001057452">
    <property type="component" value="Chromosome 7"/>
</dbReference>
<proteinExistence type="predicted"/>
<dbReference type="EMBL" id="CM043791">
    <property type="protein sequence ID" value="KAI4824405.1"/>
    <property type="molecule type" value="Genomic_DNA"/>
</dbReference>
<reference evidence="1" key="1">
    <citation type="submission" date="2022-05" db="EMBL/GenBank/DDBJ databases">
        <title>Chromosome-level genome of Chaenocephalus aceratus.</title>
        <authorList>
            <person name="Park H."/>
        </authorList>
    </citation>
    <scope>NUCLEOTIDE SEQUENCE</scope>
    <source>
        <strain evidence="1">KU_202001</strain>
    </source>
</reference>
<protein>
    <submittedName>
        <fullName evidence="1">Uncharacterized protein</fullName>
    </submittedName>
</protein>
<organism evidence="1 2">
    <name type="scientific">Chaenocephalus aceratus</name>
    <name type="common">Blackfin icefish</name>
    <name type="synonym">Chaenichthys aceratus</name>
    <dbReference type="NCBI Taxonomy" id="36190"/>
    <lineage>
        <taxon>Eukaryota</taxon>
        <taxon>Metazoa</taxon>
        <taxon>Chordata</taxon>
        <taxon>Craniata</taxon>
        <taxon>Vertebrata</taxon>
        <taxon>Euteleostomi</taxon>
        <taxon>Actinopterygii</taxon>
        <taxon>Neopterygii</taxon>
        <taxon>Teleostei</taxon>
        <taxon>Neoteleostei</taxon>
        <taxon>Acanthomorphata</taxon>
        <taxon>Eupercaria</taxon>
        <taxon>Perciformes</taxon>
        <taxon>Notothenioidei</taxon>
        <taxon>Channichthyidae</taxon>
        <taxon>Chaenocephalus</taxon>
    </lineage>
</organism>
<keyword evidence="2" id="KW-1185">Reference proteome</keyword>
<gene>
    <name evidence="1" type="ORF">KUCAC02_012918</name>
</gene>
<comment type="caution">
    <text evidence="1">The sequence shown here is derived from an EMBL/GenBank/DDBJ whole genome shotgun (WGS) entry which is preliminary data.</text>
</comment>